<keyword evidence="2" id="KW-1185">Reference proteome</keyword>
<proteinExistence type="predicted"/>
<organism evidence="1 2">
    <name type="scientific">Pseudorhizobium tarimense</name>
    <dbReference type="NCBI Taxonomy" id="1079109"/>
    <lineage>
        <taxon>Bacteria</taxon>
        <taxon>Pseudomonadati</taxon>
        <taxon>Pseudomonadota</taxon>
        <taxon>Alphaproteobacteria</taxon>
        <taxon>Hyphomicrobiales</taxon>
        <taxon>Rhizobiaceae</taxon>
        <taxon>Rhizobium/Agrobacterium group</taxon>
        <taxon>Pseudorhizobium</taxon>
    </lineage>
</organism>
<accession>A0ABV2HB22</accession>
<evidence type="ECO:0000313" key="2">
    <source>
        <dbReference type="Proteomes" id="UP001549031"/>
    </source>
</evidence>
<dbReference type="EMBL" id="JBEPLJ010000016">
    <property type="protein sequence ID" value="MET3587746.1"/>
    <property type="molecule type" value="Genomic_DNA"/>
</dbReference>
<reference evidence="1 2" key="1">
    <citation type="submission" date="2024-06" db="EMBL/GenBank/DDBJ databases">
        <title>Genomic Encyclopedia of Type Strains, Phase IV (KMG-IV): sequencing the most valuable type-strain genomes for metagenomic binning, comparative biology and taxonomic classification.</title>
        <authorList>
            <person name="Goeker M."/>
        </authorList>
    </citation>
    <scope>NUCLEOTIDE SEQUENCE [LARGE SCALE GENOMIC DNA]</scope>
    <source>
        <strain evidence="1 2">DSM 105042</strain>
    </source>
</reference>
<sequence length="62" mass="6595">MDAKTVAAHWEANADAWAHCSRAGFDRYRDALNTPAFLSMLPPVAGLKGLDLAAAKAPTLAR</sequence>
<gene>
    <name evidence="1" type="ORF">ABID21_003877</name>
</gene>
<evidence type="ECO:0000313" key="1">
    <source>
        <dbReference type="EMBL" id="MET3587746.1"/>
    </source>
</evidence>
<comment type="caution">
    <text evidence="1">The sequence shown here is derived from an EMBL/GenBank/DDBJ whole genome shotgun (WGS) entry which is preliminary data.</text>
</comment>
<dbReference type="Proteomes" id="UP001549031">
    <property type="component" value="Unassembled WGS sequence"/>
</dbReference>
<name>A0ABV2HB22_9HYPH</name>
<protein>
    <submittedName>
        <fullName evidence="1">Uncharacterized protein</fullName>
    </submittedName>
</protein>